<name>A0AAW3TT78_9SPHN</name>
<evidence type="ECO:0008006" key="3">
    <source>
        <dbReference type="Google" id="ProtNLM"/>
    </source>
</evidence>
<dbReference type="Proteomes" id="UP000528945">
    <property type="component" value="Unassembled WGS sequence"/>
</dbReference>
<protein>
    <recommendedName>
        <fullName evidence="3">Rha family transcriptional regulator</fullName>
    </recommendedName>
</protein>
<keyword evidence="2" id="KW-1185">Reference proteome</keyword>
<comment type="caution">
    <text evidence="1">The sequence shown here is derived from an EMBL/GenBank/DDBJ whole genome shotgun (WGS) entry which is preliminary data.</text>
</comment>
<proteinExistence type="predicted"/>
<gene>
    <name evidence="1" type="ORF">GGR47_001525</name>
</gene>
<reference evidence="1 2" key="1">
    <citation type="submission" date="2020-08" db="EMBL/GenBank/DDBJ databases">
        <title>Genomic Encyclopedia of Type Strains, Phase IV (KMG-IV): sequencing the most valuable type-strain genomes for metagenomic binning, comparative biology and taxonomic classification.</title>
        <authorList>
            <person name="Goeker M."/>
        </authorList>
    </citation>
    <scope>NUCLEOTIDE SEQUENCE [LARGE SCALE GENOMIC DNA]</scope>
    <source>
        <strain evidence="1 2">DSM 15581</strain>
    </source>
</reference>
<dbReference type="EMBL" id="JACIDB010000002">
    <property type="protein sequence ID" value="MBB3875290.1"/>
    <property type="molecule type" value="Genomic_DNA"/>
</dbReference>
<organism evidence="1 2">
    <name type="scientific">Sphingomonas aquatilis</name>
    <dbReference type="NCBI Taxonomy" id="93063"/>
    <lineage>
        <taxon>Bacteria</taxon>
        <taxon>Pseudomonadati</taxon>
        <taxon>Pseudomonadota</taxon>
        <taxon>Alphaproteobacteria</taxon>
        <taxon>Sphingomonadales</taxon>
        <taxon>Sphingomonadaceae</taxon>
        <taxon>Sphingomonas</taxon>
    </lineage>
</organism>
<accession>A0AAW3TT78</accession>
<evidence type="ECO:0000313" key="2">
    <source>
        <dbReference type="Proteomes" id="UP000528945"/>
    </source>
</evidence>
<dbReference type="AlphaFoldDB" id="A0AAW3TT78"/>
<dbReference type="RefSeq" id="WP_147036059.1">
    <property type="nucleotide sequence ID" value="NZ_JACIDB010000002.1"/>
</dbReference>
<evidence type="ECO:0000313" key="1">
    <source>
        <dbReference type="EMBL" id="MBB3875290.1"/>
    </source>
</evidence>
<sequence>MTPERLALKRATAEMIKGVGGLEAGAGYTRVGKSMLADYGSVHKPDCFVPIDIVADLEPLSRERGGWPHATRALCKMMGGTFVPEPELPVTGADIFAKLGTLHSEFADVTGAVCNGMRDGVWSGEDGAELERQLDDVIEIAIRMRALARLTKGDNA</sequence>